<feature type="transmembrane region" description="Helical" evidence="8">
    <location>
        <begin position="167"/>
        <end position="188"/>
    </location>
</feature>
<accession>A0A9X2HG10</accession>
<feature type="transmembrane region" description="Helical" evidence="8">
    <location>
        <begin position="272"/>
        <end position="293"/>
    </location>
</feature>
<evidence type="ECO:0000256" key="3">
    <source>
        <dbReference type="ARBA" id="ARBA00022475"/>
    </source>
</evidence>
<keyword evidence="6 8" id="KW-1133">Transmembrane helix</keyword>
<dbReference type="Pfam" id="PF01040">
    <property type="entry name" value="UbiA"/>
    <property type="match status" value="1"/>
</dbReference>
<dbReference type="CDD" id="cd13962">
    <property type="entry name" value="PT_UbiA_UBIAD1"/>
    <property type="match status" value="1"/>
</dbReference>
<comment type="caution">
    <text evidence="10">The sequence shown here is derived from an EMBL/GenBank/DDBJ whole genome shotgun (WGS) entry which is preliminary data.</text>
</comment>
<sequence length="294" mass="30833">MASVGEWIEGARLRTLPLAVAPVVAGTAAAVSLGAFHPGRAFLALLVALFLQIGVNYANDYSDGIKGTDEQRVGPLRLTGSGAARPGQVKLAAFLCFAAAMVAGLVLITETRQWWFLVIGASAVLAAWGYTGGKRPYGYLGLGDLFVFVYFGLVATLGTLYVQAERLSLTAVLAAVAMGLIACALLMANNLRDVPTDLEAGKLTLAVRIGAPAARLAYAVELGLAFALMLFAVPQNPWTLLVYLALPLAWAAARTVLVTRRERALIPVLKQTGILSLVFAVLLLLAGVIGAWAA</sequence>
<evidence type="ECO:0000256" key="1">
    <source>
        <dbReference type="ARBA" id="ARBA00004141"/>
    </source>
</evidence>
<dbReference type="NCBIfam" id="TIGR00751">
    <property type="entry name" value="menA"/>
    <property type="match status" value="1"/>
</dbReference>
<organism evidence="10 11">
    <name type="scientific">Rothia santali</name>
    <dbReference type="NCBI Taxonomy" id="2949643"/>
    <lineage>
        <taxon>Bacteria</taxon>
        <taxon>Bacillati</taxon>
        <taxon>Actinomycetota</taxon>
        <taxon>Actinomycetes</taxon>
        <taxon>Micrococcales</taxon>
        <taxon>Micrococcaceae</taxon>
        <taxon>Rothia</taxon>
    </lineage>
</organism>
<evidence type="ECO:0000313" key="10">
    <source>
        <dbReference type="EMBL" id="MCP3425041.1"/>
    </source>
</evidence>
<feature type="transmembrane region" description="Helical" evidence="8">
    <location>
        <begin position="114"/>
        <end position="130"/>
    </location>
</feature>
<dbReference type="InterPro" id="IPR044878">
    <property type="entry name" value="UbiA_sf"/>
</dbReference>
<name>A0A9X2HG10_9MICC</name>
<comment type="similarity">
    <text evidence="8">Belongs to the MenA family. Type 1 subfamily.</text>
</comment>
<comment type="subcellular location">
    <subcellularLocation>
        <location evidence="8">Cell membrane</location>
        <topology evidence="8">Multi-pass membrane protein</topology>
    </subcellularLocation>
    <subcellularLocation>
        <location evidence="1">Membrane</location>
        <topology evidence="1">Multi-pass membrane protein</topology>
    </subcellularLocation>
</comment>
<keyword evidence="3 8" id="KW-1003">Cell membrane</keyword>
<keyword evidence="4 8" id="KW-0808">Transferase</keyword>
<dbReference type="Gene3D" id="1.10.357.140">
    <property type="entry name" value="UbiA prenyltransferase"/>
    <property type="match status" value="1"/>
</dbReference>
<dbReference type="InterPro" id="IPR004657">
    <property type="entry name" value="MenA"/>
</dbReference>
<feature type="transmembrane region" description="Helical" evidence="8">
    <location>
        <begin position="240"/>
        <end position="260"/>
    </location>
</feature>
<dbReference type="NCBIfam" id="NF004751">
    <property type="entry name" value="PRK06080.1-3"/>
    <property type="match status" value="1"/>
</dbReference>
<dbReference type="Proteomes" id="UP001139502">
    <property type="component" value="Unassembled WGS sequence"/>
</dbReference>
<dbReference type="InterPro" id="IPR026046">
    <property type="entry name" value="UBIAD1"/>
</dbReference>
<dbReference type="GO" id="GO:0042371">
    <property type="term" value="P:vitamin K biosynthetic process"/>
    <property type="evidence" value="ECO:0007669"/>
    <property type="project" value="TreeGrafter"/>
</dbReference>
<comment type="catalytic activity">
    <reaction evidence="8">
        <text>an all-trans-polyprenyl diphosphate + 1,4-dihydroxy-2-naphthoate + H(+) = a 2-demethylmenaquinol + CO2 + diphosphate</text>
        <dbReference type="Rhea" id="RHEA:26478"/>
        <dbReference type="Rhea" id="RHEA-COMP:9563"/>
        <dbReference type="Rhea" id="RHEA-COMP:9564"/>
        <dbReference type="ChEBI" id="CHEBI:11173"/>
        <dbReference type="ChEBI" id="CHEBI:15378"/>
        <dbReference type="ChEBI" id="CHEBI:16526"/>
        <dbReference type="ChEBI" id="CHEBI:33019"/>
        <dbReference type="ChEBI" id="CHEBI:55437"/>
        <dbReference type="ChEBI" id="CHEBI:58914"/>
        <dbReference type="EC" id="2.5.1.74"/>
    </reaction>
</comment>
<dbReference type="RefSeq" id="WP_254165035.1">
    <property type="nucleotide sequence ID" value="NZ_JANAFB010000004.1"/>
</dbReference>
<feature type="transmembrane region" description="Helical" evidence="8">
    <location>
        <begin position="137"/>
        <end position="161"/>
    </location>
</feature>
<dbReference type="EC" id="2.5.1.74" evidence="8 9"/>
<dbReference type="InterPro" id="IPR000537">
    <property type="entry name" value="UbiA_prenyltransferase"/>
</dbReference>
<feature type="transmembrane region" description="Helical" evidence="8">
    <location>
        <begin position="16"/>
        <end position="35"/>
    </location>
</feature>
<evidence type="ECO:0000256" key="4">
    <source>
        <dbReference type="ARBA" id="ARBA00022679"/>
    </source>
</evidence>
<dbReference type="GO" id="GO:0046428">
    <property type="term" value="F:1,4-dihydroxy-2-naphthoate polyprenyltransferase activity"/>
    <property type="evidence" value="ECO:0007669"/>
    <property type="project" value="UniProtKB-UniRule"/>
</dbReference>
<evidence type="ECO:0000256" key="5">
    <source>
        <dbReference type="ARBA" id="ARBA00022692"/>
    </source>
</evidence>
<dbReference type="PANTHER" id="PTHR13929:SF0">
    <property type="entry name" value="UBIA PRENYLTRANSFERASE DOMAIN-CONTAINING PROTEIN 1"/>
    <property type="match status" value="1"/>
</dbReference>
<dbReference type="AlphaFoldDB" id="A0A9X2HG10"/>
<dbReference type="PANTHER" id="PTHR13929">
    <property type="entry name" value="1,4-DIHYDROXY-2-NAPHTHOATE OCTAPRENYLTRANSFERASE"/>
    <property type="match status" value="1"/>
</dbReference>
<evidence type="ECO:0000256" key="8">
    <source>
        <dbReference type="HAMAP-Rule" id="MF_01937"/>
    </source>
</evidence>
<feature type="transmembrane region" description="Helical" evidence="8">
    <location>
        <begin position="91"/>
        <end position="108"/>
    </location>
</feature>
<evidence type="ECO:0000256" key="6">
    <source>
        <dbReference type="ARBA" id="ARBA00022989"/>
    </source>
</evidence>
<keyword evidence="7 8" id="KW-0472">Membrane</keyword>
<evidence type="ECO:0000256" key="2">
    <source>
        <dbReference type="ARBA" id="ARBA00022428"/>
    </source>
</evidence>
<feature type="transmembrane region" description="Helical" evidence="8">
    <location>
        <begin position="41"/>
        <end position="58"/>
    </location>
</feature>
<evidence type="ECO:0000313" key="11">
    <source>
        <dbReference type="Proteomes" id="UP001139502"/>
    </source>
</evidence>
<comment type="function">
    <text evidence="8">Conversion of 1,4-dihydroxy-2-naphthoate (DHNA) to demethylmenaquinone (DMK).</text>
</comment>
<gene>
    <name evidence="8" type="primary">menA</name>
    <name evidence="10" type="ORF">NBM05_03080</name>
</gene>
<evidence type="ECO:0000256" key="7">
    <source>
        <dbReference type="ARBA" id="ARBA00023136"/>
    </source>
</evidence>
<protein>
    <recommendedName>
        <fullName evidence="8 9">1,4-dihydroxy-2-naphthoate octaprenyltransferase</fullName>
        <shortName evidence="8">DHNA-octaprenyltransferase</shortName>
        <ecNumber evidence="8 9">2.5.1.74</ecNumber>
    </recommendedName>
</protein>
<proteinExistence type="inferred from homology"/>
<feature type="transmembrane region" description="Helical" evidence="8">
    <location>
        <begin position="216"/>
        <end position="234"/>
    </location>
</feature>
<dbReference type="GO" id="GO:0005886">
    <property type="term" value="C:plasma membrane"/>
    <property type="evidence" value="ECO:0007669"/>
    <property type="project" value="UniProtKB-SubCell"/>
</dbReference>
<dbReference type="HAMAP" id="MF_01937">
    <property type="entry name" value="MenA_1"/>
    <property type="match status" value="1"/>
</dbReference>
<evidence type="ECO:0000256" key="9">
    <source>
        <dbReference type="NCBIfam" id="TIGR00751"/>
    </source>
</evidence>
<keyword evidence="2 8" id="KW-0474">Menaquinone biosynthesis</keyword>
<dbReference type="PIRSF" id="PIRSF005355">
    <property type="entry name" value="UBIAD1"/>
    <property type="match status" value="1"/>
</dbReference>
<dbReference type="EMBL" id="JANAFB010000004">
    <property type="protein sequence ID" value="MCP3425041.1"/>
    <property type="molecule type" value="Genomic_DNA"/>
</dbReference>
<keyword evidence="11" id="KW-1185">Reference proteome</keyword>
<keyword evidence="5 8" id="KW-0812">Transmembrane</keyword>
<dbReference type="GO" id="GO:0009234">
    <property type="term" value="P:menaquinone biosynthetic process"/>
    <property type="evidence" value="ECO:0007669"/>
    <property type="project" value="UniProtKB-UniRule"/>
</dbReference>
<comment type="pathway">
    <text evidence="8">Quinol/quinone metabolism; menaquinone biosynthesis; menaquinol from 1,4-dihydroxy-2-naphthoate: step 1/2.</text>
</comment>
<reference evidence="10" key="1">
    <citation type="submission" date="2022-06" db="EMBL/GenBank/DDBJ databases">
        <title>Rothia sp. isolated from sandalwood seedling.</title>
        <authorList>
            <person name="Tuikhar N."/>
            <person name="Kirdat K."/>
            <person name="Thorat V."/>
            <person name="Swetha P."/>
            <person name="Padma S."/>
            <person name="Sundararaj R."/>
            <person name="Yadav A."/>
        </authorList>
    </citation>
    <scope>NUCLEOTIDE SEQUENCE</scope>
    <source>
        <strain evidence="10">AR01</strain>
    </source>
</reference>